<sequence length="151" mass="16465">MRYIGIIILLVLCMILLLLTGGIVNTVIAKTVIENIENQEDINQNSNNFQSSPTGSIQKLTEELVTKNPQKWSGLGMGIFSGGASDIDIILANGFEELRIDIPDYQDAIWLNDSKATVIGVTAKGAKVIWGVSSNSFNNTKYTITATTWVD</sequence>
<dbReference type="AlphaFoldDB" id="X0XNI3"/>
<feature type="non-terminal residue" evidence="1">
    <location>
        <position position="151"/>
    </location>
</feature>
<protein>
    <submittedName>
        <fullName evidence="1">Uncharacterized protein</fullName>
    </submittedName>
</protein>
<reference evidence="1" key="1">
    <citation type="journal article" date="2014" name="Front. Microbiol.">
        <title>High frequency of phylogenetically diverse reductive dehalogenase-homologous genes in deep subseafloor sedimentary metagenomes.</title>
        <authorList>
            <person name="Kawai M."/>
            <person name="Futagami T."/>
            <person name="Toyoda A."/>
            <person name="Takaki Y."/>
            <person name="Nishi S."/>
            <person name="Hori S."/>
            <person name="Arai W."/>
            <person name="Tsubouchi T."/>
            <person name="Morono Y."/>
            <person name="Uchiyama I."/>
            <person name="Ito T."/>
            <person name="Fujiyama A."/>
            <person name="Inagaki F."/>
            <person name="Takami H."/>
        </authorList>
    </citation>
    <scope>NUCLEOTIDE SEQUENCE</scope>
    <source>
        <strain evidence="1">Expedition CK06-06</strain>
    </source>
</reference>
<proteinExistence type="predicted"/>
<comment type="caution">
    <text evidence="1">The sequence shown here is derived from an EMBL/GenBank/DDBJ whole genome shotgun (WGS) entry which is preliminary data.</text>
</comment>
<accession>X0XNI3</accession>
<dbReference type="EMBL" id="BARS01043183">
    <property type="protein sequence ID" value="GAG36897.1"/>
    <property type="molecule type" value="Genomic_DNA"/>
</dbReference>
<evidence type="ECO:0000313" key="1">
    <source>
        <dbReference type="EMBL" id="GAG36897.1"/>
    </source>
</evidence>
<gene>
    <name evidence="1" type="ORF">S01H1_65414</name>
</gene>
<organism evidence="1">
    <name type="scientific">marine sediment metagenome</name>
    <dbReference type="NCBI Taxonomy" id="412755"/>
    <lineage>
        <taxon>unclassified sequences</taxon>
        <taxon>metagenomes</taxon>
        <taxon>ecological metagenomes</taxon>
    </lineage>
</organism>
<name>X0XNI3_9ZZZZ</name>